<dbReference type="InterPro" id="IPR023753">
    <property type="entry name" value="FAD/NAD-binding_dom"/>
</dbReference>
<organism evidence="2 3">
    <name type="scientific">Humidesulfovibrio mexicanus</name>
    <dbReference type="NCBI Taxonomy" id="147047"/>
    <lineage>
        <taxon>Bacteria</taxon>
        <taxon>Pseudomonadati</taxon>
        <taxon>Thermodesulfobacteriota</taxon>
        <taxon>Desulfovibrionia</taxon>
        <taxon>Desulfovibrionales</taxon>
        <taxon>Desulfovibrionaceae</taxon>
        <taxon>Humidesulfovibrio</taxon>
    </lineage>
</organism>
<name>A0A239CD29_9BACT</name>
<dbReference type="PRINTS" id="PR00419">
    <property type="entry name" value="ADXRDTASE"/>
</dbReference>
<reference evidence="2 3" key="1">
    <citation type="submission" date="2017-06" db="EMBL/GenBank/DDBJ databases">
        <authorList>
            <person name="Kim H.J."/>
            <person name="Triplett B.A."/>
        </authorList>
    </citation>
    <scope>NUCLEOTIDE SEQUENCE [LARGE SCALE GENOMIC DNA]</scope>
    <source>
        <strain evidence="2 3">DSM 13116</strain>
    </source>
</reference>
<dbReference type="Proteomes" id="UP000198324">
    <property type="component" value="Unassembled WGS sequence"/>
</dbReference>
<dbReference type="Pfam" id="PF07992">
    <property type="entry name" value="Pyr_redox_2"/>
    <property type="match status" value="1"/>
</dbReference>
<dbReference type="PANTHER" id="PTHR42783:SF3">
    <property type="entry name" value="GLUTAMATE SYNTHASE [NADPH] SMALL CHAIN-RELATED"/>
    <property type="match status" value="1"/>
</dbReference>
<keyword evidence="3" id="KW-1185">Reference proteome</keyword>
<proteinExistence type="predicted"/>
<evidence type="ECO:0000313" key="2">
    <source>
        <dbReference type="EMBL" id="SNS17802.1"/>
    </source>
</evidence>
<dbReference type="PANTHER" id="PTHR42783">
    <property type="entry name" value="GLUTAMATE SYNTHASE [NADPH] SMALL CHAIN"/>
    <property type="match status" value="1"/>
</dbReference>
<sequence length="377" mass="40377">MPISTTPLNFAFAGPGPARGNGRSVAVIGAGPSGLAAAGFLACLGYTVDVYDKLPKPGGLMVFGIPAERIPAERIAEGVEVLAGRYGVRFHPGTKICDRRQVDDTGDELSTRCMDLDELVRGHDAVMLCTGSWKPRKLNVPGEDLAGVYTGLAFLFPIRAAQYKKDAMRRIDVAGKNVIVIGAGFSAIDVAHGALGQGAARVSLVYRRTRREAPCGTHEIEQFEAAGGQWLELVTPLRILEGEGERKGQVAGVECIQCRLGEPDADGRRGAVPDSCAKAVLPADIVVAAIGETASPPFAERLGLESVRKNEIHWLQMTRMDGVFVAGDALTGPSKIGKAVYSGLRAAQSLSRWLTLKAMSREREYREDEPIGREDLR</sequence>
<gene>
    <name evidence="2" type="ORF">SAMN04488503_3072</name>
</gene>
<evidence type="ECO:0000259" key="1">
    <source>
        <dbReference type="Pfam" id="PF07992"/>
    </source>
</evidence>
<dbReference type="SUPFAM" id="SSF51971">
    <property type="entry name" value="Nucleotide-binding domain"/>
    <property type="match status" value="2"/>
</dbReference>
<dbReference type="Gene3D" id="3.50.50.60">
    <property type="entry name" value="FAD/NAD(P)-binding domain"/>
    <property type="match status" value="2"/>
</dbReference>
<dbReference type="GO" id="GO:0016491">
    <property type="term" value="F:oxidoreductase activity"/>
    <property type="evidence" value="ECO:0007669"/>
    <property type="project" value="InterPro"/>
</dbReference>
<dbReference type="RefSeq" id="WP_089275259.1">
    <property type="nucleotide sequence ID" value="NZ_FZOC01000007.1"/>
</dbReference>
<dbReference type="InterPro" id="IPR036188">
    <property type="entry name" value="FAD/NAD-bd_sf"/>
</dbReference>
<protein>
    <submittedName>
        <fullName evidence="2">Glutamate synthase (NADPH/NADH) small chain</fullName>
    </submittedName>
</protein>
<dbReference type="NCBIfam" id="NF009409">
    <property type="entry name" value="PRK12770.1"/>
    <property type="match status" value="1"/>
</dbReference>
<feature type="domain" description="FAD/NAD(P)-binding" evidence="1">
    <location>
        <begin position="24"/>
        <end position="343"/>
    </location>
</feature>
<dbReference type="EMBL" id="FZOC01000007">
    <property type="protein sequence ID" value="SNS17802.1"/>
    <property type="molecule type" value="Genomic_DNA"/>
</dbReference>
<dbReference type="OrthoDB" id="9803192at2"/>
<evidence type="ECO:0000313" key="3">
    <source>
        <dbReference type="Proteomes" id="UP000198324"/>
    </source>
</evidence>
<accession>A0A239CD29</accession>
<dbReference type="AlphaFoldDB" id="A0A239CD29"/>